<dbReference type="SUPFAM" id="SSF53335">
    <property type="entry name" value="S-adenosyl-L-methionine-dependent methyltransferases"/>
    <property type="match status" value="1"/>
</dbReference>
<dbReference type="STRING" id="1291518.A0A0D9NK68"/>
<name>A0A0D9NK68_METAN</name>
<dbReference type="InterPro" id="IPR029063">
    <property type="entry name" value="SAM-dependent_MTases_sf"/>
</dbReference>
<dbReference type="AlphaFoldDB" id="A0A0D9NK68"/>
<dbReference type="Pfam" id="PF13489">
    <property type="entry name" value="Methyltransf_23"/>
    <property type="match status" value="1"/>
</dbReference>
<evidence type="ECO:0000313" key="1">
    <source>
        <dbReference type="EMBL" id="KJK74359.1"/>
    </source>
</evidence>
<keyword evidence="2" id="KW-1185">Reference proteome</keyword>
<dbReference type="OrthoDB" id="184880at2759"/>
<evidence type="ECO:0000313" key="2">
    <source>
        <dbReference type="Proteomes" id="UP000054544"/>
    </source>
</evidence>
<dbReference type="Gene3D" id="3.40.50.150">
    <property type="entry name" value="Vaccinia Virus protein VP39"/>
    <property type="match status" value="1"/>
</dbReference>
<dbReference type="Proteomes" id="UP000054544">
    <property type="component" value="Unassembled WGS sequence"/>
</dbReference>
<evidence type="ECO:0008006" key="3">
    <source>
        <dbReference type="Google" id="ProtNLM"/>
    </source>
</evidence>
<reference evidence="2" key="1">
    <citation type="journal article" date="2014" name="BMC Genomics">
        <title>The genome sequence of the biocontrol fungus Metarhizium anisopliae and comparative genomics of Metarhizium species.</title>
        <authorList>
            <person name="Pattemore J.A."/>
            <person name="Hane J.K."/>
            <person name="Williams A.H."/>
            <person name="Wilson B.A."/>
            <person name="Stodart B.J."/>
            <person name="Ash G.J."/>
        </authorList>
    </citation>
    <scope>NUCLEOTIDE SEQUENCE [LARGE SCALE GENOMIC DNA]</scope>
    <source>
        <strain evidence="2">BRIP 53293</strain>
    </source>
</reference>
<sequence>MAVADDENTPQLAASEVENERLQINHHVTKLAMGGSILLAPFDVTRPNLKILDSGTSDGYWLTEFRKTLTRPETCTMIGFDIADERFPDPPPEGIELRVQDVLGPFPDSWRGTFDVVHQRFVLAATATKGREAVLGLCNLVKPGGWIQLVEMQSTVGEDDGPAVHQFVELINELHIKIGAPRNLADVAVLEGHIMAAGFQRVGTMQAPGTLGAKVPDPNIRATAIKSTLDSAASLLGANIGLPGGLQSMSDEEASSFLERLEIELTEYGGSWPISVVWGQRPVK</sequence>
<organism evidence="1 2">
    <name type="scientific">Metarhizium anisopliae BRIP 53293</name>
    <dbReference type="NCBI Taxonomy" id="1291518"/>
    <lineage>
        <taxon>Eukaryota</taxon>
        <taxon>Fungi</taxon>
        <taxon>Dikarya</taxon>
        <taxon>Ascomycota</taxon>
        <taxon>Pezizomycotina</taxon>
        <taxon>Sordariomycetes</taxon>
        <taxon>Hypocreomycetidae</taxon>
        <taxon>Hypocreales</taxon>
        <taxon>Clavicipitaceae</taxon>
        <taxon>Metarhizium</taxon>
    </lineage>
</organism>
<protein>
    <recommendedName>
        <fullName evidence="3">Methyltransferase domain-containing protein</fullName>
    </recommendedName>
</protein>
<accession>A0A0D9NK68</accession>
<gene>
    <name evidence="1" type="ORF">H634G_10266</name>
</gene>
<dbReference type="EMBL" id="KE384760">
    <property type="protein sequence ID" value="KJK74359.1"/>
    <property type="molecule type" value="Genomic_DNA"/>
</dbReference>
<proteinExistence type="predicted"/>